<dbReference type="EMBL" id="WTPW01000463">
    <property type="protein sequence ID" value="KAF0508691.1"/>
    <property type="molecule type" value="Genomic_DNA"/>
</dbReference>
<dbReference type="PROSITE" id="PS00028">
    <property type="entry name" value="ZINC_FINGER_C2H2_1"/>
    <property type="match status" value="1"/>
</dbReference>
<reference evidence="3 4" key="1">
    <citation type="journal article" date="2019" name="Environ. Microbiol.">
        <title>At the nexus of three kingdoms: the genome of the mycorrhizal fungus Gigaspora margarita provides insights into plant, endobacterial and fungal interactions.</title>
        <authorList>
            <person name="Venice F."/>
            <person name="Ghignone S."/>
            <person name="Salvioli di Fossalunga A."/>
            <person name="Amselem J."/>
            <person name="Novero M."/>
            <person name="Xianan X."/>
            <person name="Sedzielewska Toro K."/>
            <person name="Morin E."/>
            <person name="Lipzen A."/>
            <person name="Grigoriev I.V."/>
            <person name="Henrissat B."/>
            <person name="Martin F.M."/>
            <person name="Bonfante P."/>
        </authorList>
    </citation>
    <scope>NUCLEOTIDE SEQUENCE [LARGE SCALE GENOMIC DNA]</scope>
    <source>
        <strain evidence="3 4">BEG34</strain>
    </source>
</reference>
<keyword evidence="4" id="KW-1185">Reference proteome</keyword>
<dbReference type="AlphaFoldDB" id="A0A8H4EL31"/>
<gene>
    <name evidence="3" type="ORF">F8M41_018741</name>
</gene>
<evidence type="ECO:0000313" key="3">
    <source>
        <dbReference type="EMBL" id="KAF0508691.1"/>
    </source>
</evidence>
<dbReference type="InterPro" id="IPR013087">
    <property type="entry name" value="Znf_C2H2_type"/>
</dbReference>
<name>A0A8H4EL31_GIGMA</name>
<dbReference type="PROSITE" id="PS50157">
    <property type="entry name" value="ZINC_FINGER_C2H2_2"/>
    <property type="match status" value="1"/>
</dbReference>
<sequence length="183" mass="21264">MTNYYCEICKRKFSTFYGLTQHANALHQGMLTIPQPIQQRLQQLQHIPQTISRPVHNENLWSNPITRVSRTILTLSNYVESSVKMEDIVFEEENICDLDIASDVDNNTSQYETDDDELEEELQINFKNNDFDPEDLQGTILNDALNSIEGKNKPERIAKWPNNTYQDFMELIVEGSFAKTRSE</sequence>
<comment type="caution">
    <text evidence="3">The sequence shown here is derived from an EMBL/GenBank/DDBJ whole genome shotgun (WGS) entry which is preliminary data.</text>
</comment>
<evidence type="ECO:0000256" key="1">
    <source>
        <dbReference type="PROSITE-ProRule" id="PRU00042"/>
    </source>
</evidence>
<dbReference type="OrthoDB" id="2489456at2759"/>
<keyword evidence="1" id="KW-0479">Metal-binding</keyword>
<proteinExistence type="predicted"/>
<keyword evidence="1" id="KW-0862">Zinc</keyword>
<evidence type="ECO:0000259" key="2">
    <source>
        <dbReference type="PROSITE" id="PS50157"/>
    </source>
</evidence>
<organism evidence="3 4">
    <name type="scientific">Gigaspora margarita</name>
    <dbReference type="NCBI Taxonomy" id="4874"/>
    <lineage>
        <taxon>Eukaryota</taxon>
        <taxon>Fungi</taxon>
        <taxon>Fungi incertae sedis</taxon>
        <taxon>Mucoromycota</taxon>
        <taxon>Glomeromycotina</taxon>
        <taxon>Glomeromycetes</taxon>
        <taxon>Diversisporales</taxon>
        <taxon>Gigasporaceae</taxon>
        <taxon>Gigaspora</taxon>
    </lineage>
</organism>
<evidence type="ECO:0000313" key="4">
    <source>
        <dbReference type="Proteomes" id="UP000439903"/>
    </source>
</evidence>
<keyword evidence="1" id="KW-0863">Zinc-finger</keyword>
<accession>A0A8H4EL31</accession>
<dbReference type="Proteomes" id="UP000439903">
    <property type="component" value="Unassembled WGS sequence"/>
</dbReference>
<protein>
    <recommendedName>
        <fullName evidence="2">C2H2-type domain-containing protein</fullName>
    </recommendedName>
</protein>
<dbReference type="GO" id="GO:0008270">
    <property type="term" value="F:zinc ion binding"/>
    <property type="evidence" value="ECO:0007669"/>
    <property type="project" value="UniProtKB-KW"/>
</dbReference>
<feature type="domain" description="C2H2-type" evidence="2">
    <location>
        <begin position="4"/>
        <end position="32"/>
    </location>
</feature>